<evidence type="ECO:0000256" key="6">
    <source>
        <dbReference type="ARBA" id="ARBA00022750"/>
    </source>
</evidence>
<dbReference type="GO" id="GO:0004190">
    <property type="term" value="F:aspartic-type endopeptidase activity"/>
    <property type="evidence" value="ECO:0007669"/>
    <property type="project" value="UniProtKB-KW"/>
</dbReference>
<evidence type="ECO:0000256" key="7">
    <source>
        <dbReference type="ARBA" id="ARBA00022801"/>
    </source>
</evidence>
<feature type="domain" description="Peptidase A1" evidence="12">
    <location>
        <begin position="84"/>
        <end position="398"/>
    </location>
</feature>
<dbReference type="PANTHER" id="PTHR47966">
    <property type="entry name" value="BETA-SITE APP-CLEAVING ENZYME, ISOFORM A-RELATED"/>
    <property type="match status" value="1"/>
</dbReference>
<dbReference type="CDD" id="cd05471">
    <property type="entry name" value="pepsin_like"/>
    <property type="match status" value="1"/>
</dbReference>
<dbReference type="Pfam" id="PF00026">
    <property type="entry name" value="Asp"/>
    <property type="match status" value="1"/>
</dbReference>
<keyword evidence="9" id="KW-1015">Disulfide bond</keyword>
<feature type="chain" id="PRO_5040286922" description="rhizopuspepsin" evidence="11">
    <location>
        <begin position="25"/>
        <end position="402"/>
    </location>
</feature>
<dbReference type="GO" id="GO:0006508">
    <property type="term" value="P:proteolysis"/>
    <property type="evidence" value="ECO:0007669"/>
    <property type="project" value="UniProtKB-KW"/>
</dbReference>
<dbReference type="FunFam" id="2.40.70.10:FF:000115">
    <property type="entry name" value="Lysosomal aspartic protease"/>
    <property type="match status" value="1"/>
</dbReference>
<dbReference type="InterPro" id="IPR021109">
    <property type="entry name" value="Peptidase_aspartic_dom_sf"/>
</dbReference>
<dbReference type="OrthoDB" id="2747330at2759"/>
<feature type="signal peptide" evidence="11">
    <location>
        <begin position="1"/>
        <end position="24"/>
    </location>
</feature>
<dbReference type="PRINTS" id="PR00792">
    <property type="entry name" value="PEPSIN"/>
</dbReference>
<dbReference type="PROSITE" id="PS51767">
    <property type="entry name" value="PEPTIDASE_A1"/>
    <property type="match status" value="1"/>
</dbReference>
<dbReference type="InterPro" id="IPR033121">
    <property type="entry name" value="PEPTIDASE_A1"/>
</dbReference>
<dbReference type="Proteomes" id="UP000789739">
    <property type="component" value="Unassembled WGS sequence"/>
</dbReference>
<dbReference type="AlphaFoldDB" id="A0A9N8ZNV4"/>
<evidence type="ECO:0000256" key="3">
    <source>
        <dbReference type="ARBA" id="ARBA00013205"/>
    </source>
</evidence>
<keyword evidence="7 10" id="KW-0378">Hydrolase</keyword>
<organism evidence="13 14">
    <name type="scientific">Paraglomus brasilianum</name>
    <dbReference type="NCBI Taxonomy" id="144538"/>
    <lineage>
        <taxon>Eukaryota</taxon>
        <taxon>Fungi</taxon>
        <taxon>Fungi incertae sedis</taxon>
        <taxon>Mucoromycota</taxon>
        <taxon>Glomeromycotina</taxon>
        <taxon>Glomeromycetes</taxon>
        <taxon>Paraglomerales</taxon>
        <taxon>Paraglomeraceae</taxon>
        <taxon>Paraglomus</taxon>
    </lineage>
</organism>
<sequence>MRGILLLTLLAFAIFSVNFCDVDADDLPRLNFRRILNRSKFSNNKFKRDISSTGLISEQDVLSTSLVNFKEYYPDLISYIIRQYKATITIGTPPRVFHVLIDTGSSDLWIPDASCIGAGCVNKNKFSSNYSISYGGDRDPWQISYVDQSGASGVTATDTVIVGGFALTDQVFARATGMNSGFQDLQADGIIGLGGTQRAVIPGTITPIETMKNQGFINVRSFGVWLGKASEGGSGEVTFGGFDSSHIVGSLTMIPLASKFDITGVWVVSLSQISVGTLSIPLTLRTGLTVIDTGTSLITAPTTIADKINKVLGGTFSPQAQAYILPCKATPPDMTFTFGTTAFTVPGADLVIEAGQGLCASAILPLDIGGELSFLVGDTFLKNNYAYFNLDESVIGLAQAKR</sequence>
<dbReference type="InterPro" id="IPR034164">
    <property type="entry name" value="Pepsin-like_dom"/>
</dbReference>
<keyword evidence="14" id="KW-1185">Reference proteome</keyword>
<dbReference type="SUPFAM" id="SSF50630">
    <property type="entry name" value="Acid proteases"/>
    <property type="match status" value="1"/>
</dbReference>
<feature type="active site" evidence="8">
    <location>
        <position position="102"/>
    </location>
</feature>
<comment type="catalytic activity">
    <reaction evidence="1">
        <text>Hydrolysis of proteins with broad specificity similar to that of pepsin A, preferring hydrophobic residues at P1 and P1'. Clots milk and activates trypsinogen. Does not cleave 4-Gln-|-His-5, but does cleave 10-His-|-Leu-11 and 12-Val-|-Glu-13 in B chain of insulin.</text>
        <dbReference type="EC" id="3.4.23.21"/>
    </reaction>
</comment>
<evidence type="ECO:0000256" key="8">
    <source>
        <dbReference type="PIRSR" id="PIRSR601461-1"/>
    </source>
</evidence>
<evidence type="ECO:0000256" key="11">
    <source>
        <dbReference type="SAM" id="SignalP"/>
    </source>
</evidence>
<dbReference type="Gene3D" id="2.40.70.10">
    <property type="entry name" value="Acid Proteases"/>
    <property type="match status" value="2"/>
</dbReference>
<dbReference type="EMBL" id="CAJVPI010000218">
    <property type="protein sequence ID" value="CAG8502624.1"/>
    <property type="molecule type" value="Genomic_DNA"/>
</dbReference>
<comment type="similarity">
    <text evidence="2 10">Belongs to the peptidase A1 family.</text>
</comment>
<dbReference type="EC" id="3.4.23.21" evidence="3"/>
<evidence type="ECO:0000256" key="5">
    <source>
        <dbReference type="ARBA" id="ARBA00022729"/>
    </source>
</evidence>
<evidence type="ECO:0000256" key="10">
    <source>
        <dbReference type="RuleBase" id="RU000454"/>
    </source>
</evidence>
<feature type="active site" evidence="8">
    <location>
        <position position="292"/>
    </location>
</feature>
<proteinExistence type="inferred from homology"/>
<dbReference type="PANTHER" id="PTHR47966:SF51">
    <property type="entry name" value="BETA-SITE APP-CLEAVING ENZYME, ISOFORM A-RELATED"/>
    <property type="match status" value="1"/>
</dbReference>
<evidence type="ECO:0000256" key="9">
    <source>
        <dbReference type="PIRSR" id="PIRSR601461-2"/>
    </source>
</evidence>
<protein>
    <recommendedName>
        <fullName evidence="3">rhizopuspepsin</fullName>
        <ecNumber evidence="3">3.4.23.21</ecNumber>
    </recommendedName>
</protein>
<evidence type="ECO:0000256" key="2">
    <source>
        <dbReference type="ARBA" id="ARBA00007447"/>
    </source>
</evidence>
<feature type="disulfide bond" evidence="9">
    <location>
        <begin position="115"/>
        <end position="120"/>
    </location>
</feature>
<reference evidence="13" key="1">
    <citation type="submission" date="2021-06" db="EMBL/GenBank/DDBJ databases">
        <authorList>
            <person name="Kallberg Y."/>
            <person name="Tangrot J."/>
            <person name="Rosling A."/>
        </authorList>
    </citation>
    <scope>NUCLEOTIDE SEQUENCE</scope>
    <source>
        <strain evidence="13">BR232B</strain>
    </source>
</reference>
<dbReference type="PROSITE" id="PS00141">
    <property type="entry name" value="ASP_PROTEASE"/>
    <property type="match status" value="1"/>
</dbReference>
<gene>
    <name evidence="13" type="ORF">PBRASI_LOCUS2689</name>
</gene>
<comment type="caution">
    <text evidence="13">The sequence shown here is derived from an EMBL/GenBank/DDBJ whole genome shotgun (WGS) entry which is preliminary data.</text>
</comment>
<evidence type="ECO:0000256" key="1">
    <source>
        <dbReference type="ARBA" id="ARBA00001130"/>
    </source>
</evidence>
<keyword evidence="5 11" id="KW-0732">Signal</keyword>
<keyword evidence="6 10" id="KW-0064">Aspartyl protease</keyword>
<evidence type="ECO:0000313" key="13">
    <source>
        <dbReference type="EMBL" id="CAG8502624.1"/>
    </source>
</evidence>
<evidence type="ECO:0000313" key="14">
    <source>
        <dbReference type="Proteomes" id="UP000789739"/>
    </source>
</evidence>
<dbReference type="InterPro" id="IPR001461">
    <property type="entry name" value="Aspartic_peptidase_A1"/>
</dbReference>
<name>A0A9N8ZNV4_9GLOM</name>
<keyword evidence="4 10" id="KW-0645">Protease</keyword>
<accession>A0A9N8ZNV4</accession>
<evidence type="ECO:0000259" key="12">
    <source>
        <dbReference type="PROSITE" id="PS51767"/>
    </source>
</evidence>
<evidence type="ECO:0000256" key="4">
    <source>
        <dbReference type="ARBA" id="ARBA00022670"/>
    </source>
</evidence>
<dbReference type="InterPro" id="IPR001969">
    <property type="entry name" value="Aspartic_peptidase_AS"/>
</dbReference>